<gene>
    <name evidence="5" type="ORF">PHYSODRAFT_261684</name>
</gene>
<evidence type="ECO:0000313" key="5">
    <source>
        <dbReference type="EMBL" id="EGZ10514.1"/>
    </source>
</evidence>
<dbReference type="GO" id="GO:0005576">
    <property type="term" value="C:extracellular region"/>
    <property type="evidence" value="ECO:0007669"/>
    <property type="project" value="UniProtKB-SubCell"/>
</dbReference>
<evidence type="ECO:0000313" key="6">
    <source>
        <dbReference type="Proteomes" id="UP000002640"/>
    </source>
</evidence>
<evidence type="ECO:0000259" key="4">
    <source>
        <dbReference type="Pfam" id="PF20147"/>
    </source>
</evidence>
<dbReference type="Proteomes" id="UP000002640">
    <property type="component" value="Unassembled WGS sequence"/>
</dbReference>
<protein>
    <recommendedName>
        <fullName evidence="4">Crinkler effector protein N-terminal domain-containing protein</fullName>
    </recommendedName>
</protein>
<organism evidence="5 6">
    <name type="scientific">Phytophthora sojae (strain P6497)</name>
    <name type="common">Soybean stem and root rot agent</name>
    <name type="synonym">Phytophthora megasperma f. sp. glycines</name>
    <dbReference type="NCBI Taxonomy" id="1094619"/>
    <lineage>
        <taxon>Eukaryota</taxon>
        <taxon>Sar</taxon>
        <taxon>Stramenopiles</taxon>
        <taxon>Oomycota</taxon>
        <taxon>Peronosporomycetes</taxon>
        <taxon>Peronosporales</taxon>
        <taxon>Peronosporaceae</taxon>
        <taxon>Phytophthora</taxon>
    </lineage>
</organism>
<dbReference type="GeneID" id="20639307"/>
<evidence type="ECO:0000256" key="2">
    <source>
        <dbReference type="ARBA" id="ARBA00004613"/>
    </source>
</evidence>
<evidence type="ECO:0000256" key="1">
    <source>
        <dbReference type="ARBA" id="ARBA00004340"/>
    </source>
</evidence>
<proteinExistence type="predicted"/>
<name>G5A0C5_PHYSP</name>
<dbReference type="RefSeq" id="XP_009533259.1">
    <property type="nucleotide sequence ID" value="XM_009534964.1"/>
</dbReference>
<feature type="domain" description="Crinkler effector protein N-terminal" evidence="4">
    <location>
        <begin position="9"/>
        <end position="109"/>
    </location>
</feature>
<evidence type="ECO:0000256" key="3">
    <source>
        <dbReference type="ARBA" id="ARBA00022525"/>
    </source>
</evidence>
<dbReference type="InterPro" id="IPR045379">
    <property type="entry name" value="Crinkler_N"/>
</dbReference>
<comment type="subcellular location">
    <subcellularLocation>
        <location evidence="1">Host cell</location>
    </subcellularLocation>
    <subcellularLocation>
        <location evidence="2">Secreted</location>
    </subcellularLocation>
</comment>
<dbReference type="EMBL" id="JH159158">
    <property type="protein sequence ID" value="EGZ10514.1"/>
    <property type="molecule type" value="Genomic_DNA"/>
</dbReference>
<accession>G5A0C5</accession>
<dbReference type="Pfam" id="PF20147">
    <property type="entry name" value="Crinkler"/>
    <property type="match status" value="1"/>
</dbReference>
<dbReference type="InParanoid" id="G5A0C5"/>
<keyword evidence="6" id="KW-1185">Reference proteome</keyword>
<dbReference type="GO" id="GO:0043657">
    <property type="term" value="C:host cell"/>
    <property type="evidence" value="ECO:0007669"/>
    <property type="project" value="UniProtKB-SubCell"/>
</dbReference>
<dbReference type="KEGG" id="psoj:PHYSODRAFT_261684"/>
<keyword evidence="3" id="KW-0964">Secreted</keyword>
<sequence length="146" mass="16027">MAKQAKDEVQLNCGVYGFAEIFCVNIARDAVVADLRDVIAGVLGFRSGSLTLRVARKGGEGWLEDNDDLDTMLAGDVDTAFEMLEPTAKLPELLINHGEKYGVIHVLVERPQEDIPDRDSYAMAELYKSSSDAVDLNDPNTINRVV</sequence>
<dbReference type="AlphaFoldDB" id="G5A0C5"/>
<reference evidence="5 6" key="1">
    <citation type="journal article" date="2006" name="Science">
        <title>Phytophthora genome sequences uncover evolutionary origins and mechanisms of pathogenesis.</title>
        <authorList>
            <person name="Tyler B.M."/>
            <person name="Tripathy S."/>
            <person name="Zhang X."/>
            <person name="Dehal P."/>
            <person name="Jiang R.H."/>
            <person name="Aerts A."/>
            <person name="Arredondo F.D."/>
            <person name="Baxter L."/>
            <person name="Bensasson D."/>
            <person name="Beynon J.L."/>
            <person name="Chapman J."/>
            <person name="Damasceno C.M."/>
            <person name="Dorrance A.E."/>
            <person name="Dou D."/>
            <person name="Dickerman A.W."/>
            <person name="Dubchak I.L."/>
            <person name="Garbelotto M."/>
            <person name="Gijzen M."/>
            <person name="Gordon S.G."/>
            <person name="Govers F."/>
            <person name="Grunwald N.J."/>
            <person name="Huang W."/>
            <person name="Ivors K.L."/>
            <person name="Jones R.W."/>
            <person name="Kamoun S."/>
            <person name="Krampis K."/>
            <person name="Lamour K.H."/>
            <person name="Lee M.K."/>
            <person name="McDonald W.H."/>
            <person name="Medina M."/>
            <person name="Meijer H.J."/>
            <person name="Nordberg E.K."/>
            <person name="Maclean D.J."/>
            <person name="Ospina-Giraldo M.D."/>
            <person name="Morris P.F."/>
            <person name="Phuntumart V."/>
            <person name="Putnam N.H."/>
            <person name="Rash S."/>
            <person name="Rose J.K."/>
            <person name="Sakihama Y."/>
            <person name="Salamov A.A."/>
            <person name="Savidor A."/>
            <person name="Scheuring C.F."/>
            <person name="Smith B.M."/>
            <person name="Sobral B.W."/>
            <person name="Terry A."/>
            <person name="Torto-Alalibo T.A."/>
            <person name="Win J."/>
            <person name="Xu Z."/>
            <person name="Zhang H."/>
            <person name="Grigoriev I.V."/>
            <person name="Rokhsar D.S."/>
            <person name="Boore J.L."/>
        </authorList>
    </citation>
    <scope>NUCLEOTIDE SEQUENCE [LARGE SCALE GENOMIC DNA]</scope>
    <source>
        <strain evidence="5 6">P6497</strain>
    </source>
</reference>